<dbReference type="PROSITE" id="PS51485">
    <property type="entry name" value="PHYTOCYANIN"/>
    <property type="match status" value="1"/>
</dbReference>
<gene>
    <name evidence="4" type="primary">LOC113697837</name>
</gene>
<name>A0A6P6T520_COFAR</name>
<feature type="chain" id="PRO_5046452143" evidence="1">
    <location>
        <begin position="19"/>
        <end position="182"/>
    </location>
</feature>
<sequence>MWFLVGLIIMMLGKRGGALWLLVAAATLTCASCRLIQVGGKPGWRPDVNYTEWAAQQQLCVGDWLMFRFDKRMYNVLEVNRTNYELCNDHGFIQNITRGGRDVFQLTEARPYYFLCGGGYCYGGMKVAINVVEASPPAPEPTPKNGSPMTTTSSNLLALTMVSAAAIVIWCHGSPPFTVHRL</sequence>
<dbReference type="Proteomes" id="UP001652660">
    <property type="component" value="Chromosome 7c"/>
</dbReference>
<protein>
    <submittedName>
        <fullName evidence="4">Early nodulin-like protein 20</fullName>
    </submittedName>
</protein>
<reference evidence="4" key="2">
    <citation type="submission" date="2025-08" db="UniProtKB">
        <authorList>
            <consortium name="RefSeq"/>
        </authorList>
    </citation>
    <scope>IDENTIFICATION</scope>
    <source>
        <tissue evidence="4">Leaves</tissue>
    </source>
</reference>
<dbReference type="InterPro" id="IPR039391">
    <property type="entry name" value="Phytocyanin-like"/>
</dbReference>
<dbReference type="GeneID" id="113697837"/>
<feature type="signal peptide" evidence="1">
    <location>
        <begin position="1"/>
        <end position="18"/>
    </location>
</feature>
<dbReference type="GO" id="GO:0009055">
    <property type="term" value="F:electron transfer activity"/>
    <property type="evidence" value="ECO:0007669"/>
    <property type="project" value="InterPro"/>
</dbReference>
<dbReference type="PANTHER" id="PTHR33021:SF547">
    <property type="entry name" value="OS03G0758500 PROTEIN"/>
    <property type="match status" value="1"/>
</dbReference>
<evidence type="ECO:0000313" key="3">
    <source>
        <dbReference type="Proteomes" id="UP001652660"/>
    </source>
</evidence>
<accession>A0A6P6T520</accession>
<dbReference type="PANTHER" id="PTHR33021">
    <property type="entry name" value="BLUE COPPER PROTEIN"/>
    <property type="match status" value="1"/>
</dbReference>
<dbReference type="SUPFAM" id="SSF49503">
    <property type="entry name" value="Cupredoxins"/>
    <property type="match status" value="1"/>
</dbReference>
<organism evidence="3 4">
    <name type="scientific">Coffea arabica</name>
    <name type="common">Arabian coffee</name>
    <dbReference type="NCBI Taxonomy" id="13443"/>
    <lineage>
        <taxon>Eukaryota</taxon>
        <taxon>Viridiplantae</taxon>
        <taxon>Streptophyta</taxon>
        <taxon>Embryophyta</taxon>
        <taxon>Tracheophyta</taxon>
        <taxon>Spermatophyta</taxon>
        <taxon>Magnoliopsida</taxon>
        <taxon>eudicotyledons</taxon>
        <taxon>Gunneridae</taxon>
        <taxon>Pentapetalae</taxon>
        <taxon>asterids</taxon>
        <taxon>lamiids</taxon>
        <taxon>Gentianales</taxon>
        <taxon>Rubiaceae</taxon>
        <taxon>Ixoroideae</taxon>
        <taxon>Gardenieae complex</taxon>
        <taxon>Bertiereae - Coffeeae clade</taxon>
        <taxon>Coffeeae</taxon>
        <taxon>Coffea</taxon>
    </lineage>
</organism>
<dbReference type="InterPro" id="IPR008972">
    <property type="entry name" value="Cupredoxin"/>
</dbReference>
<dbReference type="Pfam" id="PF02298">
    <property type="entry name" value="Cu_bind_like"/>
    <property type="match status" value="1"/>
</dbReference>
<evidence type="ECO:0000256" key="1">
    <source>
        <dbReference type="SAM" id="SignalP"/>
    </source>
</evidence>
<dbReference type="Gene3D" id="2.60.40.420">
    <property type="entry name" value="Cupredoxins - blue copper proteins"/>
    <property type="match status" value="1"/>
</dbReference>
<dbReference type="AlphaFoldDB" id="A0A6P6T520"/>
<dbReference type="OrthoDB" id="676939at2759"/>
<keyword evidence="3" id="KW-1185">Reference proteome</keyword>
<dbReference type="GO" id="GO:0005886">
    <property type="term" value="C:plasma membrane"/>
    <property type="evidence" value="ECO:0007669"/>
    <property type="project" value="TreeGrafter"/>
</dbReference>
<feature type="domain" description="Phytocyanin" evidence="2">
    <location>
        <begin position="34"/>
        <end position="133"/>
    </location>
</feature>
<reference evidence="3" key="1">
    <citation type="journal article" date="2025" name="Foods">
        <title>Unveiling the Microbial Signatures of Arabica Coffee Cherries: Insights into Ripeness Specific Diversity, Functional Traits, and Implications for Quality and Safety.</title>
        <authorList>
            <consortium name="RefSeq"/>
            <person name="Tenea G.N."/>
            <person name="Cifuentes V."/>
            <person name="Reyes P."/>
            <person name="Cevallos-Vallejos M."/>
        </authorList>
    </citation>
    <scope>NUCLEOTIDE SEQUENCE [LARGE SCALE GENOMIC DNA]</scope>
</reference>
<evidence type="ECO:0000259" key="2">
    <source>
        <dbReference type="PROSITE" id="PS51485"/>
    </source>
</evidence>
<dbReference type="RefSeq" id="XP_027073230.2">
    <property type="nucleotide sequence ID" value="XM_027217429.2"/>
</dbReference>
<proteinExistence type="predicted"/>
<evidence type="ECO:0000313" key="4">
    <source>
        <dbReference type="RefSeq" id="XP_027073230.2"/>
    </source>
</evidence>
<keyword evidence="1" id="KW-0732">Signal</keyword>
<dbReference type="InterPro" id="IPR003245">
    <property type="entry name" value="Phytocyanin_dom"/>
</dbReference>